<evidence type="ECO:0000256" key="1">
    <source>
        <dbReference type="SAM" id="MobiDB-lite"/>
    </source>
</evidence>
<sequence>MSELNDEPNTVALAMAIDAAEQTDNKDNDNDKDKEDDDETNEIDNAIKARFYRRALEFAFNRVEKLTGTREPNKKMTEYTAQFRKIDQITSVARQSEEYKELLRYVNSDNVFIGFEDSNSPNDPIPPEGCDEEFKPAS</sequence>
<proteinExistence type="predicted"/>
<dbReference type="EMBL" id="CABPRJ010000070">
    <property type="protein sequence ID" value="VVC27193.1"/>
    <property type="molecule type" value="Genomic_DNA"/>
</dbReference>
<accession>A0A5E4M588</accession>
<dbReference type="Proteomes" id="UP000325440">
    <property type="component" value="Unassembled WGS sequence"/>
</dbReference>
<keyword evidence="3" id="KW-1185">Reference proteome</keyword>
<feature type="compositionally biased region" description="Basic and acidic residues" evidence="1">
    <location>
        <begin position="23"/>
        <end position="33"/>
    </location>
</feature>
<protein>
    <submittedName>
        <fullName evidence="2">Uncharacterized protein</fullName>
    </submittedName>
</protein>
<feature type="region of interest" description="Disordered" evidence="1">
    <location>
        <begin position="116"/>
        <end position="138"/>
    </location>
</feature>
<feature type="region of interest" description="Disordered" evidence="1">
    <location>
        <begin position="17"/>
        <end position="43"/>
    </location>
</feature>
<evidence type="ECO:0000313" key="3">
    <source>
        <dbReference type="Proteomes" id="UP000325440"/>
    </source>
</evidence>
<organism evidence="2 3">
    <name type="scientific">Cinara cedri</name>
    <dbReference type="NCBI Taxonomy" id="506608"/>
    <lineage>
        <taxon>Eukaryota</taxon>
        <taxon>Metazoa</taxon>
        <taxon>Ecdysozoa</taxon>
        <taxon>Arthropoda</taxon>
        <taxon>Hexapoda</taxon>
        <taxon>Insecta</taxon>
        <taxon>Pterygota</taxon>
        <taxon>Neoptera</taxon>
        <taxon>Paraneoptera</taxon>
        <taxon>Hemiptera</taxon>
        <taxon>Sternorrhyncha</taxon>
        <taxon>Aphidomorpha</taxon>
        <taxon>Aphidoidea</taxon>
        <taxon>Aphididae</taxon>
        <taxon>Lachninae</taxon>
        <taxon>Cinara</taxon>
    </lineage>
</organism>
<gene>
    <name evidence="2" type="ORF">CINCED_3A003340</name>
</gene>
<name>A0A5E4M588_9HEMI</name>
<dbReference type="AlphaFoldDB" id="A0A5E4M588"/>
<evidence type="ECO:0000313" key="2">
    <source>
        <dbReference type="EMBL" id="VVC27193.1"/>
    </source>
</evidence>
<reference evidence="2 3" key="1">
    <citation type="submission" date="2019-08" db="EMBL/GenBank/DDBJ databases">
        <authorList>
            <person name="Alioto T."/>
            <person name="Alioto T."/>
            <person name="Gomez Garrido J."/>
        </authorList>
    </citation>
    <scope>NUCLEOTIDE SEQUENCE [LARGE SCALE GENOMIC DNA]</scope>
</reference>